<gene>
    <name evidence="3" type="ORF">QTG54_007646</name>
</gene>
<feature type="compositionally biased region" description="Pro residues" evidence="2">
    <location>
        <begin position="171"/>
        <end position="195"/>
    </location>
</feature>
<feature type="compositionally biased region" description="Basic and acidic residues" evidence="2">
    <location>
        <begin position="133"/>
        <end position="143"/>
    </location>
</feature>
<evidence type="ECO:0000256" key="2">
    <source>
        <dbReference type="SAM" id="MobiDB-lite"/>
    </source>
</evidence>
<feature type="compositionally biased region" description="Low complexity" evidence="2">
    <location>
        <begin position="37"/>
        <end position="50"/>
    </location>
</feature>
<comment type="caution">
    <text evidence="3">The sequence shown here is derived from an EMBL/GenBank/DDBJ whole genome shotgun (WGS) entry which is preliminary data.</text>
</comment>
<evidence type="ECO:0000256" key="1">
    <source>
        <dbReference type="SAM" id="Coils"/>
    </source>
</evidence>
<dbReference type="Proteomes" id="UP001224775">
    <property type="component" value="Unassembled WGS sequence"/>
</dbReference>
<dbReference type="AlphaFoldDB" id="A0AAD8Y9D3"/>
<dbReference type="EMBL" id="JATAAI010000012">
    <property type="protein sequence ID" value="KAK1742073.1"/>
    <property type="molecule type" value="Genomic_DNA"/>
</dbReference>
<organism evidence="3 4">
    <name type="scientific">Skeletonema marinoi</name>
    <dbReference type="NCBI Taxonomy" id="267567"/>
    <lineage>
        <taxon>Eukaryota</taxon>
        <taxon>Sar</taxon>
        <taxon>Stramenopiles</taxon>
        <taxon>Ochrophyta</taxon>
        <taxon>Bacillariophyta</taxon>
        <taxon>Coscinodiscophyceae</taxon>
        <taxon>Thalassiosirophycidae</taxon>
        <taxon>Thalassiosirales</taxon>
        <taxon>Skeletonemataceae</taxon>
        <taxon>Skeletonema</taxon>
        <taxon>Skeletonema marinoi-dohrnii complex</taxon>
    </lineage>
</organism>
<feature type="compositionally biased region" description="Polar residues" evidence="2">
    <location>
        <begin position="1"/>
        <end position="10"/>
    </location>
</feature>
<feature type="region of interest" description="Disordered" evidence="2">
    <location>
        <begin position="111"/>
        <end position="143"/>
    </location>
</feature>
<protein>
    <submittedName>
        <fullName evidence="3">Uncharacterized protein</fullName>
    </submittedName>
</protein>
<keyword evidence="4" id="KW-1185">Reference proteome</keyword>
<name>A0AAD8Y9D3_9STRA</name>
<sequence length="535" mass="62320">MSHFRSSSVPRSRRGDIYDDRHDVGNTSSYAYHKNHLSTSTPSSLPLLPQSPILSEIDPLRNAASMEKRRDSLGIFSTRGAPPKNIFAHQGGIGNDYRSTPIDLISFKTNTMMQESRNPDDYVGQSSSRAKNYTREHRQEDDYIARVSAEMRAGHRKTQEELLTPRFSSPSPLPQSQPQSQPKPLPQPQSQPQPQPQSLSPSHRQDNNTSYDRNEIFRLEKQLSMKESEINELKRNNIEKEIAMKSAHYKHLETELESKTSEIQDLKNQLSSMKTMSEEHLKTKLEQQESKLLKVFKAELEKCKEEMQAEQDDEMEVVQQELTDALDEIKYLKRGCEFVEQEAKTSSAELKQFRRQNEEILAEIAQLRSKNEELSTENELLTERYDDVLHEKIECERVRKELREELEDKAQLEGTVAEMDMEFQHLLEQQEAAKNHLEEAWGENNDLKMRCIQLQKEMEELREDNRLESQLNSKVKEQRDKIGDTVKGQQLEIEKLKDRNDELQREMDELKNELLHTLDVASIYQKTHEIIKNDS</sequence>
<accession>A0AAD8Y9D3</accession>
<feature type="region of interest" description="Disordered" evidence="2">
    <location>
        <begin position="31"/>
        <end position="50"/>
    </location>
</feature>
<reference evidence="3" key="1">
    <citation type="submission" date="2023-06" db="EMBL/GenBank/DDBJ databases">
        <title>Survivors Of The Sea: Transcriptome response of Skeletonema marinoi to long-term dormancy.</title>
        <authorList>
            <person name="Pinder M.I.M."/>
            <person name="Kourtchenko O."/>
            <person name="Robertson E.K."/>
            <person name="Larsson T."/>
            <person name="Maumus F."/>
            <person name="Osuna-Cruz C.M."/>
            <person name="Vancaester E."/>
            <person name="Stenow R."/>
            <person name="Vandepoele K."/>
            <person name="Ploug H."/>
            <person name="Bruchert V."/>
            <person name="Godhe A."/>
            <person name="Topel M."/>
        </authorList>
    </citation>
    <scope>NUCLEOTIDE SEQUENCE</scope>
    <source>
        <strain evidence="3">R05AC</strain>
    </source>
</reference>
<evidence type="ECO:0000313" key="4">
    <source>
        <dbReference type="Proteomes" id="UP001224775"/>
    </source>
</evidence>
<evidence type="ECO:0000313" key="3">
    <source>
        <dbReference type="EMBL" id="KAK1742073.1"/>
    </source>
</evidence>
<feature type="region of interest" description="Disordered" evidence="2">
    <location>
        <begin position="1"/>
        <end position="25"/>
    </location>
</feature>
<feature type="compositionally biased region" description="Basic and acidic residues" evidence="2">
    <location>
        <begin position="13"/>
        <end position="24"/>
    </location>
</feature>
<feature type="coiled-coil region" evidence="1">
    <location>
        <begin position="216"/>
        <end position="520"/>
    </location>
</feature>
<feature type="region of interest" description="Disordered" evidence="2">
    <location>
        <begin position="155"/>
        <end position="210"/>
    </location>
</feature>
<proteinExistence type="predicted"/>
<keyword evidence="1" id="KW-0175">Coiled coil</keyword>